<dbReference type="GO" id="GO:0020037">
    <property type="term" value="F:heme binding"/>
    <property type="evidence" value="ECO:0007669"/>
    <property type="project" value="InterPro"/>
</dbReference>
<dbReference type="EMBL" id="SLUB01000032">
    <property type="protein sequence ID" value="THE11213.1"/>
    <property type="molecule type" value="Genomic_DNA"/>
</dbReference>
<dbReference type="STRING" id="1033734.GCA_000285535_01278"/>
<evidence type="ECO:0000256" key="2">
    <source>
        <dbReference type="ARBA" id="ARBA00022982"/>
    </source>
</evidence>
<dbReference type="GO" id="GO:0004129">
    <property type="term" value="F:cytochrome-c oxidase activity"/>
    <property type="evidence" value="ECO:0007669"/>
    <property type="project" value="InterPro"/>
</dbReference>
<feature type="transmembrane region" description="Helical" evidence="3">
    <location>
        <begin position="133"/>
        <end position="155"/>
    </location>
</feature>
<feature type="transmembrane region" description="Helical" evidence="3">
    <location>
        <begin position="242"/>
        <end position="262"/>
    </location>
</feature>
<feature type="transmembrane region" description="Helical" evidence="3">
    <location>
        <begin position="453"/>
        <end position="474"/>
    </location>
</feature>
<dbReference type="GO" id="GO:0009060">
    <property type="term" value="P:aerobic respiration"/>
    <property type="evidence" value="ECO:0007669"/>
    <property type="project" value="InterPro"/>
</dbReference>
<evidence type="ECO:0000256" key="3">
    <source>
        <dbReference type="SAM" id="Phobius"/>
    </source>
</evidence>
<sequence>MSTNIAMEGTNQSRNKTIAMYLLAGGLIILSMMVFGVLMLLAQGKMIDVDPGFFYEIMTVHGTGMVGAAALAAAAVMWYFLSKYVQLSKTILITNFVTFIIGVVMVLVGIFVFDFAGAWTFLYPLPSISAGGWAVAGAALYLGGMLILGVGFLLLNLDVARAIIKQYGSLGGGLGWSIVFGKEKGYGPPAAVVASTMVSIVNTTALIAGATVLVMNLIHLFIPTITIDPMLAKNLTYAFGHIFANSIIYMGVIAVYEILAIYTNRPWKANRPFLIAWNFSTLFTITIYSHHLLMDFAMPKWMIIIGQVLSYANGLPVLVVTAYGALMIVYRSGIKWDIASSFMFLSMFGWVIGVVPAIVDATIVVNHVMHNTKWVPGHFHMYMGLGATAMLFGFMYYLAKVNGKEKETSIDTISFWVYTMFFIGLCGSFLFSGKVGAPRRWAEHVPEWIPYDRMGVIFGIFIVLAVLTFVIRFWNFSRLIDYKFQEKVGNDRHVA</sequence>
<dbReference type="Pfam" id="PF00115">
    <property type="entry name" value="COX1"/>
    <property type="match status" value="1"/>
</dbReference>
<feature type="transmembrane region" description="Helical" evidence="3">
    <location>
        <begin position="205"/>
        <end position="222"/>
    </location>
</feature>
<evidence type="ECO:0000256" key="1">
    <source>
        <dbReference type="ARBA" id="ARBA00022660"/>
    </source>
</evidence>
<comment type="caution">
    <text evidence="5">The sequence shown here is derived from an EMBL/GenBank/DDBJ whole genome shotgun (WGS) entry which is preliminary data.</text>
</comment>
<dbReference type="Proteomes" id="UP000306477">
    <property type="component" value="Unassembled WGS sequence"/>
</dbReference>
<dbReference type="Gene3D" id="1.20.210.10">
    <property type="entry name" value="Cytochrome c oxidase-like, subunit I domain"/>
    <property type="match status" value="1"/>
</dbReference>
<keyword evidence="3" id="KW-1133">Transmembrane helix</keyword>
<dbReference type="SUPFAM" id="SSF81442">
    <property type="entry name" value="Cytochrome c oxidase subunit I-like"/>
    <property type="match status" value="1"/>
</dbReference>
<dbReference type="OrthoDB" id="9764568at2"/>
<reference evidence="5 6" key="1">
    <citation type="journal article" date="2019" name="Indoor Air">
        <title>Impacts of indoor surface finishes on bacterial viability.</title>
        <authorList>
            <person name="Hu J."/>
            <person name="Maamar S.B."/>
            <person name="Glawe A.J."/>
            <person name="Gottel N."/>
            <person name="Gilbert J.A."/>
            <person name="Hartmann E.M."/>
        </authorList>
    </citation>
    <scope>NUCLEOTIDE SEQUENCE [LARGE SCALE GENOMIC DNA]</scope>
    <source>
        <strain evidence="5 6">AF060A6</strain>
    </source>
</reference>
<name>A0A4V3V7F5_9BACI</name>
<feature type="transmembrane region" description="Helical" evidence="3">
    <location>
        <begin position="21"/>
        <end position="42"/>
    </location>
</feature>
<dbReference type="InterPro" id="IPR023616">
    <property type="entry name" value="Cyt_c_oxase-like_su1_dom"/>
</dbReference>
<keyword evidence="1" id="KW-0813">Transport</keyword>
<feature type="transmembrane region" description="Helical" evidence="3">
    <location>
        <begin position="62"/>
        <end position="81"/>
    </location>
</feature>
<keyword evidence="1" id="KW-0679">Respiratory chain</keyword>
<proteinExistence type="predicted"/>
<keyword evidence="6" id="KW-1185">Reference proteome</keyword>
<dbReference type="GO" id="GO:0016020">
    <property type="term" value="C:membrane"/>
    <property type="evidence" value="ECO:0007669"/>
    <property type="project" value="InterPro"/>
</dbReference>
<dbReference type="RefSeq" id="WP_136380536.1">
    <property type="nucleotide sequence ID" value="NZ_SLUB01000032.1"/>
</dbReference>
<evidence type="ECO:0000259" key="4">
    <source>
        <dbReference type="PROSITE" id="PS50855"/>
    </source>
</evidence>
<feature type="transmembrane region" description="Helical" evidence="3">
    <location>
        <begin position="379"/>
        <end position="398"/>
    </location>
</feature>
<dbReference type="InterPro" id="IPR036927">
    <property type="entry name" value="Cyt_c_oxase-like_su1_sf"/>
</dbReference>
<organism evidence="5 6">
    <name type="scientific">Bacillus timonensis</name>
    <dbReference type="NCBI Taxonomy" id="1033734"/>
    <lineage>
        <taxon>Bacteria</taxon>
        <taxon>Bacillati</taxon>
        <taxon>Bacillota</taxon>
        <taxon>Bacilli</taxon>
        <taxon>Bacillales</taxon>
        <taxon>Bacillaceae</taxon>
        <taxon>Bacillus</taxon>
    </lineage>
</organism>
<feature type="transmembrane region" description="Helical" evidence="3">
    <location>
        <begin position="342"/>
        <end position="359"/>
    </location>
</feature>
<evidence type="ECO:0000313" key="6">
    <source>
        <dbReference type="Proteomes" id="UP000306477"/>
    </source>
</evidence>
<dbReference type="PROSITE" id="PS50855">
    <property type="entry name" value="COX1"/>
    <property type="match status" value="1"/>
</dbReference>
<feature type="transmembrane region" description="Helical" evidence="3">
    <location>
        <begin position="93"/>
        <end position="113"/>
    </location>
</feature>
<keyword evidence="2" id="KW-0249">Electron transport</keyword>
<protein>
    <submittedName>
        <fullName evidence="5">Cytochrome C oxidase subunit I</fullName>
    </submittedName>
</protein>
<evidence type="ECO:0000313" key="5">
    <source>
        <dbReference type="EMBL" id="THE11213.1"/>
    </source>
</evidence>
<accession>A0A4V3V7F5</accession>
<gene>
    <name evidence="5" type="ORF">E1I69_15820</name>
</gene>
<keyword evidence="3" id="KW-0812">Transmembrane</keyword>
<dbReference type="PANTHER" id="PTHR10422">
    <property type="entry name" value="CYTOCHROME C OXIDASE SUBUNIT 1"/>
    <property type="match status" value="1"/>
</dbReference>
<dbReference type="AlphaFoldDB" id="A0A4V3V7F5"/>
<keyword evidence="3" id="KW-0472">Membrane</keyword>
<dbReference type="InterPro" id="IPR000883">
    <property type="entry name" value="Cyt_C_Oxase_1"/>
</dbReference>
<feature type="transmembrane region" description="Helical" evidence="3">
    <location>
        <begin position="410"/>
        <end position="433"/>
    </location>
</feature>
<feature type="domain" description="Cytochrome oxidase subunit I profile" evidence="4">
    <location>
        <begin position="20"/>
        <end position="495"/>
    </location>
</feature>
<feature type="transmembrane region" description="Helical" evidence="3">
    <location>
        <begin position="311"/>
        <end position="330"/>
    </location>
</feature>
<feature type="transmembrane region" description="Helical" evidence="3">
    <location>
        <begin position="274"/>
        <end position="291"/>
    </location>
</feature>